<evidence type="ECO:0000313" key="2">
    <source>
        <dbReference type="Proteomes" id="UP000193240"/>
    </source>
</evidence>
<organism evidence="1 2">
    <name type="scientific">Epicoccum nigrum</name>
    <name type="common">Soil fungus</name>
    <name type="synonym">Epicoccum purpurascens</name>
    <dbReference type="NCBI Taxonomy" id="105696"/>
    <lineage>
        <taxon>Eukaryota</taxon>
        <taxon>Fungi</taxon>
        <taxon>Dikarya</taxon>
        <taxon>Ascomycota</taxon>
        <taxon>Pezizomycotina</taxon>
        <taxon>Dothideomycetes</taxon>
        <taxon>Pleosporomycetidae</taxon>
        <taxon>Pleosporales</taxon>
        <taxon>Pleosporineae</taxon>
        <taxon>Didymellaceae</taxon>
        <taxon>Epicoccum</taxon>
    </lineage>
</organism>
<protein>
    <recommendedName>
        <fullName evidence="3">EthD domain-containing protein</fullName>
    </recommendedName>
</protein>
<evidence type="ECO:0008006" key="3">
    <source>
        <dbReference type="Google" id="ProtNLM"/>
    </source>
</evidence>
<sequence>MSETFIIDRCPADWDSLDAHNAFIASDPYGPFLERLRPLFDGAPQLFHIKLPTSPSPSPFDAPVTECISLYFPPSIEESTYDKSFANFVAAAEKVQGSGAEGLVGGWGVEAQKFEGEGDEMKLFGGFIGWPSVQRHVEFRGREEFPEVVAHLREGVEKVKVHHVAFKRFEA</sequence>
<proteinExistence type="predicted"/>
<dbReference type="Proteomes" id="UP000193240">
    <property type="component" value="Unassembled WGS sequence"/>
</dbReference>
<dbReference type="STRING" id="105696.A0A1Y2LS00"/>
<accession>A0A1Y2LS00</accession>
<dbReference type="OMA" id="TEFSYVT"/>
<reference evidence="1 2" key="1">
    <citation type="journal article" date="2017" name="Genome Announc.">
        <title>Genome sequence of the saprophytic ascomycete Epicoccum nigrum ICMP 19927 strain isolated from New Zealand.</title>
        <authorList>
            <person name="Fokin M."/>
            <person name="Fleetwood D."/>
            <person name="Weir B.S."/>
            <person name="Villas-Boas S.G."/>
        </authorList>
    </citation>
    <scope>NUCLEOTIDE SEQUENCE [LARGE SCALE GENOMIC DNA]</scope>
    <source>
        <strain evidence="1 2">ICMP 19927</strain>
    </source>
</reference>
<dbReference type="Gene3D" id="3.30.70.100">
    <property type="match status" value="2"/>
</dbReference>
<dbReference type="InParanoid" id="A0A1Y2LS00"/>
<dbReference type="AlphaFoldDB" id="A0A1Y2LS00"/>
<evidence type="ECO:0000313" key="1">
    <source>
        <dbReference type="EMBL" id="OSS46379.1"/>
    </source>
</evidence>
<keyword evidence="2" id="KW-1185">Reference proteome</keyword>
<gene>
    <name evidence="1" type="ORF">B5807_08414</name>
</gene>
<dbReference type="EMBL" id="KZ107851">
    <property type="protein sequence ID" value="OSS46379.1"/>
    <property type="molecule type" value="Genomic_DNA"/>
</dbReference>
<name>A0A1Y2LS00_EPING</name>